<dbReference type="GO" id="GO:0016020">
    <property type="term" value="C:membrane"/>
    <property type="evidence" value="ECO:0007669"/>
    <property type="project" value="UniProtKB-SubCell"/>
</dbReference>
<dbReference type="CDD" id="cd00130">
    <property type="entry name" value="PAS"/>
    <property type="match status" value="1"/>
</dbReference>
<keyword evidence="2" id="KW-0145">Chemotaxis</keyword>
<dbReference type="SMART" id="SM00283">
    <property type="entry name" value="MA"/>
    <property type="match status" value="1"/>
</dbReference>
<keyword evidence="6" id="KW-1133">Transmembrane helix</keyword>
<reference evidence="10" key="1">
    <citation type="submission" date="2016-10" db="EMBL/GenBank/DDBJ databases">
        <authorList>
            <person name="Varghese N."/>
            <person name="Submissions S."/>
        </authorList>
    </citation>
    <scope>NUCLEOTIDE SEQUENCE [LARGE SCALE GENOMIC DNA]</scope>
    <source>
        <strain evidence="10">DSM 26471</strain>
    </source>
</reference>
<name>A0A1I3UE87_9RHOB</name>
<keyword evidence="6" id="KW-0812">Transmembrane</keyword>
<dbReference type="CDD" id="cd06225">
    <property type="entry name" value="HAMP"/>
    <property type="match status" value="1"/>
</dbReference>
<dbReference type="FunFam" id="1.10.287.950:FF:000001">
    <property type="entry name" value="Methyl-accepting chemotaxis sensory transducer"/>
    <property type="match status" value="1"/>
</dbReference>
<dbReference type="SUPFAM" id="SSF55785">
    <property type="entry name" value="PYP-like sensor domain (PAS domain)"/>
    <property type="match status" value="1"/>
</dbReference>
<organism evidence="9 10">
    <name type="scientific">Celeribacter neptunius</name>
    <dbReference type="NCBI Taxonomy" id="588602"/>
    <lineage>
        <taxon>Bacteria</taxon>
        <taxon>Pseudomonadati</taxon>
        <taxon>Pseudomonadota</taxon>
        <taxon>Alphaproteobacteria</taxon>
        <taxon>Rhodobacterales</taxon>
        <taxon>Roseobacteraceae</taxon>
        <taxon>Celeribacter</taxon>
    </lineage>
</organism>
<dbReference type="InterPro" id="IPR003660">
    <property type="entry name" value="HAMP_dom"/>
</dbReference>
<dbReference type="Gene3D" id="1.10.287.950">
    <property type="entry name" value="Methyl-accepting chemotaxis protein"/>
    <property type="match status" value="1"/>
</dbReference>
<feature type="domain" description="HAMP" evidence="8">
    <location>
        <begin position="681"/>
        <end position="733"/>
    </location>
</feature>
<keyword evidence="6" id="KW-0472">Membrane</keyword>
<feature type="transmembrane region" description="Helical" evidence="6">
    <location>
        <begin position="350"/>
        <end position="372"/>
    </location>
</feature>
<dbReference type="CDD" id="cd18774">
    <property type="entry name" value="PDC2_HK_sensor"/>
    <property type="match status" value="1"/>
</dbReference>
<evidence type="ECO:0000259" key="7">
    <source>
        <dbReference type="PROSITE" id="PS50111"/>
    </source>
</evidence>
<dbReference type="AlphaFoldDB" id="A0A1I3UE87"/>
<feature type="region of interest" description="Disordered" evidence="5">
    <location>
        <begin position="1013"/>
        <end position="1050"/>
    </location>
</feature>
<feature type="domain" description="Methyl-accepting transducer" evidence="7">
    <location>
        <begin position="738"/>
        <end position="967"/>
    </location>
</feature>
<dbReference type="InterPro" id="IPR004089">
    <property type="entry name" value="MCPsignal_dom"/>
</dbReference>
<protein>
    <submittedName>
        <fullName evidence="9">Methyl-accepting chemotaxis protein</fullName>
    </submittedName>
</protein>
<dbReference type="Proteomes" id="UP000199630">
    <property type="component" value="Unassembled WGS sequence"/>
</dbReference>
<evidence type="ECO:0000256" key="1">
    <source>
        <dbReference type="ARBA" id="ARBA00004370"/>
    </source>
</evidence>
<proteinExistence type="inferred from homology"/>
<evidence type="ECO:0000313" key="10">
    <source>
        <dbReference type="Proteomes" id="UP000199630"/>
    </source>
</evidence>
<dbReference type="CDD" id="cd11386">
    <property type="entry name" value="MCP_signal"/>
    <property type="match status" value="1"/>
</dbReference>
<keyword evidence="10" id="KW-1185">Reference proteome</keyword>
<dbReference type="PANTHER" id="PTHR43531">
    <property type="entry name" value="PROTEIN ICFG"/>
    <property type="match status" value="1"/>
</dbReference>
<dbReference type="STRING" id="588602.SAMN04487991_3005"/>
<dbReference type="Gene3D" id="3.30.450.20">
    <property type="entry name" value="PAS domain"/>
    <property type="match status" value="3"/>
</dbReference>
<evidence type="ECO:0000256" key="6">
    <source>
        <dbReference type="SAM" id="Phobius"/>
    </source>
</evidence>
<dbReference type="Gene3D" id="1.10.8.500">
    <property type="entry name" value="HAMP domain in histidine kinase"/>
    <property type="match status" value="1"/>
</dbReference>
<dbReference type="GO" id="GO:0007165">
    <property type="term" value="P:signal transduction"/>
    <property type="evidence" value="ECO:0007669"/>
    <property type="project" value="UniProtKB-KW"/>
</dbReference>
<dbReference type="PANTHER" id="PTHR43531:SF11">
    <property type="entry name" value="METHYL-ACCEPTING CHEMOTAXIS PROTEIN 3"/>
    <property type="match status" value="1"/>
</dbReference>
<dbReference type="SUPFAM" id="SSF58104">
    <property type="entry name" value="Methyl-accepting chemotaxis protein (MCP) signaling domain"/>
    <property type="match status" value="1"/>
</dbReference>
<evidence type="ECO:0000256" key="3">
    <source>
        <dbReference type="ARBA" id="ARBA00029447"/>
    </source>
</evidence>
<dbReference type="PROSITE" id="PS50111">
    <property type="entry name" value="CHEMOTAXIS_TRANSDUC_2"/>
    <property type="match status" value="1"/>
</dbReference>
<evidence type="ECO:0000259" key="8">
    <source>
        <dbReference type="PROSITE" id="PS50885"/>
    </source>
</evidence>
<comment type="similarity">
    <text evidence="3">Belongs to the methyl-accepting chemotaxis (MCP) protein family.</text>
</comment>
<dbReference type="EMBL" id="FORH01000006">
    <property type="protein sequence ID" value="SFJ81033.1"/>
    <property type="molecule type" value="Genomic_DNA"/>
</dbReference>
<keyword evidence="4" id="KW-0807">Transducer</keyword>
<comment type="subcellular location">
    <subcellularLocation>
        <location evidence="1">Membrane</location>
    </subcellularLocation>
</comment>
<dbReference type="InterPro" id="IPR051310">
    <property type="entry name" value="MCP_chemotaxis"/>
</dbReference>
<evidence type="ECO:0000256" key="2">
    <source>
        <dbReference type="ARBA" id="ARBA00022500"/>
    </source>
</evidence>
<evidence type="ECO:0000256" key="5">
    <source>
        <dbReference type="SAM" id="MobiDB-lite"/>
    </source>
</evidence>
<dbReference type="Pfam" id="PF00672">
    <property type="entry name" value="HAMP"/>
    <property type="match status" value="1"/>
</dbReference>
<feature type="domain" description="HAMP" evidence="8">
    <location>
        <begin position="373"/>
        <end position="426"/>
    </location>
</feature>
<dbReference type="CDD" id="cd18773">
    <property type="entry name" value="PDC1_HK_sensor"/>
    <property type="match status" value="1"/>
</dbReference>
<sequence length="1050" mass="112070">MNIVKKLPISVKLPLIVIALVLASVSTVSVLESTIGARELKQAANRQLEGLARDRSQRFSEFMQRTQNDIMAAAGRGATAQALSDLSMSWTMMAQYGDTGPGEMLNRAFIDDNPNPVGKRRLLDAPVEAIDDYNYSGLHALYHPEFRALADLFGYYDIYLIDQKGNVVFSVEKKADFASNLLTGPYGNSGLAKAAFVAETLPEGEVAFSDFAAYGPSEGAPAAFMATPIFDAQDQRVGVLAYQLPNDRINAIVSDVSGLGETGDAFLVGPDQILRTDMRFADTPTALERRVEGPAVIAALSGKSGILQSAGADGDMGFTAYAPVNVFGRTWAFVVEKDEAEVTALISDLIYVQIIAALAVIVVTSIIAVLVARGFSKPLTRVRDAMHVVRGGDYHVEIKDIGRGDEIGGIARVLGEFRDDLSEAQQTDRESQFRGAAFQASGSAMLMVEEDMTVLHGNAAITDLFTQYEAEFKAAIENFSADEIAGRPLVELFPQAYRAEIHEVLKEPGRLPHELRFGLGEIRLVIRISAVEDAGGAPIGFVAEWQDATGGYMNAAILASIDTNQVRADFSPDGKLLDGNAPMLKAYAITREHFALMPKLQDAAPELADVYTRVHQGETVFGTFPGPVNPETGEQVMIDGAFSGVKDENGQILRIIMIGKDVTREKRAWADAEAKREAMQAAQQEVVDALRTGLGELAEGDLTTRIESVFSSEYEQLRADFNLACERLQDALGKVVENANLIKGEASEISSAADDLSVRTEKQAATLEETATALDQLTSSVKSAAEGSTHANRLVDTARENAEASGQVVHEAVTAMSEIEQSSLQISKITGVIDDIAFQTNLLALNAGVEAARAGDAGRGFAVVASEVRALAQRSSDAAREINQLISSSGAQVKRGVDLVGHAGEALKGIVESVKEISRNVSEIAASSQEQSVGLAEINTAMNQLDQVTQQNAAMFEQTTAASHALTREAESLTQATARFRTGQASTPPVSARGSVPVAAAAFEATALQPTASEPVAVPKPRPTQAKVAVGQMSAPVSSGDSFDDGWDEF</sequence>
<dbReference type="InterPro" id="IPR035965">
    <property type="entry name" value="PAS-like_dom_sf"/>
</dbReference>
<evidence type="ECO:0000256" key="4">
    <source>
        <dbReference type="PROSITE-ProRule" id="PRU00284"/>
    </source>
</evidence>
<evidence type="ECO:0000313" key="9">
    <source>
        <dbReference type="EMBL" id="SFJ81033.1"/>
    </source>
</evidence>
<dbReference type="InterPro" id="IPR000014">
    <property type="entry name" value="PAS"/>
</dbReference>
<gene>
    <name evidence="9" type="ORF">SAMN04487991_3005</name>
</gene>
<dbReference type="GO" id="GO:0006935">
    <property type="term" value="P:chemotaxis"/>
    <property type="evidence" value="ECO:0007669"/>
    <property type="project" value="UniProtKB-KW"/>
</dbReference>
<dbReference type="PROSITE" id="PS50885">
    <property type="entry name" value="HAMP"/>
    <property type="match status" value="2"/>
</dbReference>
<dbReference type="Pfam" id="PF00015">
    <property type="entry name" value="MCPsignal"/>
    <property type="match status" value="1"/>
</dbReference>
<dbReference type="RefSeq" id="WP_177213170.1">
    <property type="nucleotide sequence ID" value="NZ_FORH01000006.1"/>
</dbReference>
<dbReference type="SUPFAM" id="SSF158472">
    <property type="entry name" value="HAMP domain-like"/>
    <property type="match status" value="1"/>
</dbReference>
<dbReference type="SMART" id="SM00304">
    <property type="entry name" value="HAMP"/>
    <property type="match status" value="2"/>
</dbReference>
<accession>A0A1I3UE87</accession>